<keyword evidence="1" id="KW-0472">Membrane</keyword>
<dbReference type="GeneID" id="78162189"/>
<evidence type="ECO:0000256" key="1">
    <source>
        <dbReference type="SAM" id="Phobius"/>
    </source>
</evidence>
<name>A0AAX2ICI2_CAPSP</name>
<organism evidence="2 3">
    <name type="scientific">Capnocytophaga sputigena</name>
    <dbReference type="NCBI Taxonomy" id="1019"/>
    <lineage>
        <taxon>Bacteria</taxon>
        <taxon>Pseudomonadati</taxon>
        <taxon>Bacteroidota</taxon>
        <taxon>Flavobacteriia</taxon>
        <taxon>Flavobacteriales</taxon>
        <taxon>Flavobacteriaceae</taxon>
        <taxon>Capnocytophaga</taxon>
    </lineage>
</organism>
<evidence type="ECO:0000313" key="3">
    <source>
        <dbReference type="Proteomes" id="UP000249902"/>
    </source>
</evidence>
<evidence type="ECO:0000313" key="2">
    <source>
        <dbReference type="EMBL" id="SQA76191.1"/>
    </source>
</evidence>
<dbReference type="RefSeq" id="WP_146741537.1">
    <property type="nucleotide sequence ID" value="NZ_CAUOZK010000073.1"/>
</dbReference>
<reference evidence="2 3" key="1">
    <citation type="submission" date="2018-06" db="EMBL/GenBank/DDBJ databases">
        <authorList>
            <consortium name="Pathogen Informatics"/>
            <person name="Doyle S."/>
        </authorList>
    </citation>
    <scope>NUCLEOTIDE SEQUENCE [LARGE SCALE GENOMIC DNA]</scope>
    <source>
        <strain evidence="2 3">NCTC11653</strain>
    </source>
</reference>
<feature type="transmembrane region" description="Helical" evidence="1">
    <location>
        <begin position="41"/>
        <end position="59"/>
    </location>
</feature>
<protein>
    <submittedName>
        <fullName evidence="2">Uncharacterized protein</fullName>
    </submittedName>
</protein>
<comment type="caution">
    <text evidence="2">The sequence shown here is derived from an EMBL/GenBank/DDBJ whole genome shotgun (WGS) entry which is preliminary data.</text>
</comment>
<sequence>MKTCPLTILVSLAIVMYFLLDIFFSYSKETYFNEDSISENLPIAFGSVVGILVLEQLFAKEPKEKTHKEGRKVN</sequence>
<feature type="transmembrane region" description="Helical" evidence="1">
    <location>
        <begin position="7"/>
        <end position="26"/>
    </location>
</feature>
<dbReference type="EMBL" id="UAVP01000009">
    <property type="protein sequence ID" value="SQA76191.1"/>
    <property type="molecule type" value="Genomic_DNA"/>
</dbReference>
<keyword evidence="1" id="KW-1133">Transmembrane helix</keyword>
<keyword evidence="1" id="KW-0812">Transmembrane</keyword>
<proteinExistence type="predicted"/>
<gene>
    <name evidence="2" type="ORF">NCTC11653_02113</name>
</gene>
<dbReference type="AlphaFoldDB" id="A0AAX2ICI2"/>
<dbReference type="Proteomes" id="UP000249902">
    <property type="component" value="Unassembled WGS sequence"/>
</dbReference>
<accession>A0AAX2ICI2</accession>